<evidence type="ECO:0000313" key="2">
    <source>
        <dbReference type="EMBL" id="KAF0759128.1"/>
    </source>
</evidence>
<comment type="caution">
    <text evidence="2">The sequence shown here is derived from an EMBL/GenBank/DDBJ whole genome shotgun (WGS) entry which is preliminary data.</text>
</comment>
<sequence length="208" mass="23169">MDTPTSMQSILEFYNNKDDDVNLTPEETRKVFQVVGRPFCCLGLELTDDQIKLLEDIPLDEFMHSLEAQSVSRPSSAAGDIDELEEKLPPLPHMRQDNTISYNQLHEFLQNCHLDIPQNAILEFLSGCTPAANLYDYSCPSCDSYTHCAYSLEADSLYVDKEGFHAFLQRHAASAPSPSKSAKNRNKKRKAKAKKRATSNAAGTAVAP</sequence>
<evidence type="ECO:0000256" key="1">
    <source>
        <dbReference type="SAM" id="MobiDB-lite"/>
    </source>
</evidence>
<dbReference type="VEuPathDB" id="FungiDB:H257_07488"/>
<reference evidence="2 3" key="1">
    <citation type="submission" date="2019-06" db="EMBL/GenBank/DDBJ databases">
        <title>Genomics analysis of Aphanomyces spp. identifies a new class of oomycete effector associated with host adaptation.</title>
        <authorList>
            <person name="Gaulin E."/>
        </authorList>
    </citation>
    <scope>NUCLEOTIDE SEQUENCE [LARGE SCALE GENOMIC DNA]</scope>
    <source>
        <strain evidence="2 3">E</strain>
    </source>
</reference>
<proteinExistence type="predicted"/>
<dbReference type="AlphaFoldDB" id="A0A6A5APP8"/>
<accession>A0A6A5APP8</accession>
<feature type="region of interest" description="Disordered" evidence="1">
    <location>
        <begin position="170"/>
        <end position="208"/>
    </location>
</feature>
<dbReference type="Proteomes" id="UP000469452">
    <property type="component" value="Unassembled WGS sequence"/>
</dbReference>
<name>A0A6A5APP8_APHAT</name>
<protein>
    <submittedName>
        <fullName evidence="2">Uncharacterized protein</fullName>
    </submittedName>
</protein>
<organism evidence="2 3">
    <name type="scientific">Aphanomyces astaci</name>
    <name type="common">Crayfish plague agent</name>
    <dbReference type="NCBI Taxonomy" id="112090"/>
    <lineage>
        <taxon>Eukaryota</taxon>
        <taxon>Sar</taxon>
        <taxon>Stramenopiles</taxon>
        <taxon>Oomycota</taxon>
        <taxon>Saprolegniomycetes</taxon>
        <taxon>Saprolegniales</taxon>
        <taxon>Verrucalvaceae</taxon>
        <taxon>Aphanomyces</taxon>
    </lineage>
</organism>
<evidence type="ECO:0000313" key="3">
    <source>
        <dbReference type="Proteomes" id="UP000469452"/>
    </source>
</evidence>
<feature type="compositionally biased region" description="Low complexity" evidence="1">
    <location>
        <begin position="172"/>
        <end position="181"/>
    </location>
</feature>
<dbReference type="EMBL" id="VJMI01009371">
    <property type="protein sequence ID" value="KAF0759128.1"/>
    <property type="molecule type" value="Genomic_DNA"/>
</dbReference>
<feature type="compositionally biased region" description="Basic residues" evidence="1">
    <location>
        <begin position="182"/>
        <end position="197"/>
    </location>
</feature>
<gene>
    <name evidence="2" type="ORF">AaE_003755</name>
</gene>